<evidence type="ECO:0000313" key="2">
    <source>
        <dbReference type="Proteomes" id="UP001145742"/>
    </source>
</evidence>
<accession>A0ABQ9D865</accession>
<sequence length="89" mass="9950">MRPHLDWDPYKKNMDLWRPDFGSGMATGVASVKGFQKLCPCPVEPMPGSSRMDPLLAKAKPIRNDSNTSVTTEVAQMKIAAREEQNENM</sequence>
<organism evidence="1 2">
    <name type="scientific">Willisornis vidua</name>
    <name type="common">Xingu scale-backed antbird</name>
    <dbReference type="NCBI Taxonomy" id="1566151"/>
    <lineage>
        <taxon>Eukaryota</taxon>
        <taxon>Metazoa</taxon>
        <taxon>Chordata</taxon>
        <taxon>Craniata</taxon>
        <taxon>Vertebrata</taxon>
        <taxon>Euteleostomi</taxon>
        <taxon>Archelosauria</taxon>
        <taxon>Archosauria</taxon>
        <taxon>Dinosauria</taxon>
        <taxon>Saurischia</taxon>
        <taxon>Theropoda</taxon>
        <taxon>Coelurosauria</taxon>
        <taxon>Aves</taxon>
        <taxon>Neognathae</taxon>
        <taxon>Neoaves</taxon>
        <taxon>Telluraves</taxon>
        <taxon>Australaves</taxon>
        <taxon>Passeriformes</taxon>
        <taxon>Thamnophilidae</taxon>
        <taxon>Willisornis</taxon>
    </lineage>
</organism>
<comment type="caution">
    <text evidence="1">The sequence shown here is derived from an EMBL/GenBank/DDBJ whole genome shotgun (WGS) entry which is preliminary data.</text>
</comment>
<protein>
    <submittedName>
        <fullName evidence="1">Uncharacterized protein</fullName>
    </submittedName>
</protein>
<gene>
    <name evidence="1" type="ORF">WISP_87221</name>
</gene>
<name>A0ABQ9D865_9PASS</name>
<dbReference type="Proteomes" id="UP001145742">
    <property type="component" value="Unassembled WGS sequence"/>
</dbReference>
<keyword evidence="2" id="KW-1185">Reference proteome</keyword>
<reference evidence="1" key="1">
    <citation type="submission" date="2019-10" db="EMBL/GenBank/DDBJ databases">
        <authorList>
            <person name="Soares A.E.R."/>
            <person name="Aleixo A."/>
            <person name="Schneider P."/>
            <person name="Miyaki C.Y."/>
            <person name="Schneider M.P."/>
            <person name="Mello C."/>
            <person name="Vasconcelos A.T.R."/>
        </authorList>
    </citation>
    <scope>NUCLEOTIDE SEQUENCE</scope>
    <source>
        <tissue evidence="1">Muscle</tissue>
    </source>
</reference>
<dbReference type="EMBL" id="WHWB01034091">
    <property type="protein sequence ID" value="KAJ7414001.1"/>
    <property type="molecule type" value="Genomic_DNA"/>
</dbReference>
<proteinExistence type="predicted"/>
<evidence type="ECO:0000313" key="1">
    <source>
        <dbReference type="EMBL" id="KAJ7414001.1"/>
    </source>
</evidence>